<keyword evidence="2" id="KW-1133">Transmembrane helix</keyword>
<dbReference type="Pfam" id="PF06580">
    <property type="entry name" value="His_kinase"/>
    <property type="match status" value="1"/>
</dbReference>
<proteinExistence type="predicted"/>
<dbReference type="InterPro" id="IPR050640">
    <property type="entry name" value="Bact_2-comp_sensor_kinase"/>
</dbReference>
<dbReference type="InterPro" id="IPR010559">
    <property type="entry name" value="Sig_transdc_His_kin_internal"/>
</dbReference>
<dbReference type="EMBL" id="FOXQ01000004">
    <property type="protein sequence ID" value="SFQ00050.1"/>
    <property type="molecule type" value="Genomic_DNA"/>
</dbReference>
<dbReference type="OrthoDB" id="9809908at2"/>
<dbReference type="Gene3D" id="3.30.565.10">
    <property type="entry name" value="Histidine kinase-like ATPase, C-terminal domain"/>
    <property type="match status" value="1"/>
</dbReference>
<keyword evidence="2" id="KW-0472">Membrane</keyword>
<evidence type="ECO:0000256" key="2">
    <source>
        <dbReference type="SAM" id="Phobius"/>
    </source>
</evidence>
<sequence>MTLKAKYKTIIYTAILTTPFIGLFGITPIINPIIMQYSGPPQYPMHPGHPMQIPFRQQNHFIPFLIVTLQVALIWLQNILLLIYGTRLFSVKKSGNAIRFILSYAITAAIALIVRKVIFHPGPFPFPEERNSFEVLMPVISAAATNTIILIIIQLLLIRYSETQVRIENAELKMQHIQAEHEKLLHQLQPHFLFNSLNALKTLIKRNTKEAEDYLVKLSEFLRFSLSHNEHTVVLLQEEMQFSLTYLQMQKTRFGESLFYEMNISENIAAQKKVPVFSLQLLVENCLKHNKFTQEQPLKITIYSEDNYLVVSNNMQSREQAEAPSGVGLANLSQRYKYLAGEDVKIEQTENHFTVYLKLL</sequence>
<keyword evidence="1" id="KW-0175">Coiled coil</keyword>
<keyword evidence="4" id="KW-0808">Transferase</keyword>
<gene>
    <name evidence="4" type="ORF">SAMN05444277_10499</name>
</gene>
<reference evidence="4 5" key="1">
    <citation type="submission" date="2016-10" db="EMBL/GenBank/DDBJ databases">
        <authorList>
            <person name="de Groot N.N."/>
        </authorList>
    </citation>
    <scope>NUCLEOTIDE SEQUENCE [LARGE SCALE GENOMIC DNA]</scope>
    <source>
        <strain evidence="4 5">DSM 28286</strain>
    </source>
</reference>
<keyword evidence="2" id="KW-0812">Transmembrane</keyword>
<feature type="transmembrane region" description="Helical" evidence="2">
    <location>
        <begin position="135"/>
        <end position="158"/>
    </location>
</feature>
<evidence type="ECO:0000256" key="1">
    <source>
        <dbReference type="SAM" id="Coils"/>
    </source>
</evidence>
<evidence type="ECO:0000313" key="4">
    <source>
        <dbReference type="EMBL" id="SFQ00050.1"/>
    </source>
</evidence>
<dbReference type="PANTHER" id="PTHR34220:SF7">
    <property type="entry name" value="SENSOR HISTIDINE KINASE YPDA"/>
    <property type="match status" value="1"/>
</dbReference>
<protein>
    <submittedName>
        <fullName evidence="4">Histidine kinase</fullName>
    </submittedName>
</protein>
<dbReference type="GO" id="GO:0000155">
    <property type="term" value="F:phosphorelay sensor kinase activity"/>
    <property type="evidence" value="ECO:0007669"/>
    <property type="project" value="InterPro"/>
</dbReference>
<evidence type="ECO:0000259" key="3">
    <source>
        <dbReference type="Pfam" id="PF06580"/>
    </source>
</evidence>
<feature type="coiled-coil region" evidence="1">
    <location>
        <begin position="160"/>
        <end position="187"/>
    </location>
</feature>
<dbReference type="InterPro" id="IPR036890">
    <property type="entry name" value="HATPase_C_sf"/>
</dbReference>
<organism evidence="4 5">
    <name type="scientific">Parafilimonas terrae</name>
    <dbReference type="NCBI Taxonomy" id="1465490"/>
    <lineage>
        <taxon>Bacteria</taxon>
        <taxon>Pseudomonadati</taxon>
        <taxon>Bacteroidota</taxon>
        <taxon>Chitinophagia</taxon>
        <taxon>Chitinophagales</taxon>
        <taxon>Chitinophagaceae</taxon>
        <taxon>Parafilimonas</taxon>
    </lineage>
</organism>
<dbReference type="STRING" id="1465490.SAMN05444277_10499"/>
<keyword evidence="4" id="KW-0418">Kinase</keyword>
<dbReference type="PANTHER" id="PTHR34220">
    <property type="entry name" value="SENSOR HISTIDINE KINASE YPDA"/>
    <property type="match status" value="1"/>
</dbReference>
<name>A0A1I5UXU7_9BACT</name>
<accession>A0A1I5UXU7</accession>
<dbReference type="Proteomes" id="UP000199031">
    <property type="component" value="Unassembled WGS sequence"/>
</dbReference>
<feature type="transmembrane region" description="Helical" evidence="2">
    <location>
        <begin position="97"/>
        <end position="115"/>
    </location>
</feature>
<dbReference type="GO" id="GO:0016020">
    <property type="term" value="C:membrane"/>
    <property type="evidence" value="ECO:0007669"/>
    <property type="project" value="InterPro"/>
</dbReference>
<evidence type="ECO:0000313" key="5">
    <source>
        <dbReference type="Proteomes" id="UP000199031"/>
    </source>
</evidence>
<feature type="transmembrane region" description="Helical" evidence="2">
    <location>
        <begin position="61"/>
        <end position="85"/>
    </location>
</feature>
<feature type="transmembrane region" description="Helical" evidence="2">
    <location>
        <begin position="12"/>
        <end position="34"/>
    </location>
</feature>
<dbReference type="AlphaFoldDB" id="A0A1I5UXU7"/>
<dbReference type="RefSeq" id="WP_090657294.1">
    <property type="nucleotide sequence ID" value="NZ_FOXQ01000004.1"/>
</dbReference>
<keyword evidence="5" id="KW-1185">Reference proteome</keyword>
<feature type="domain" description="Signal transduction histidine kinase internal region" evidence="3">
    <location>
        <begin position="179"/>
        <end position="258"/>
    </location>
</feature>